<evidence type="ECO:0000313" key="12">
    <source>
        <dbReference type="EMBL" id="THF54779.1"/>
    </source>
</evidence>
<comment type="subcellular location">
    <subcellularLocation>
        <location evidence="1">Cell inner membrane</location>
        <topology evidence="1">Single-pass membrane protein</topology>
    </subcellularLocation>
</comment>
<dbReference type="SUPFAM" id="SSF54523">
    <property type="entry name" value="Pili subunits"/>
    <property type="match status" value="1"/>
</dbReference>
<dbReference type="NCBIfam" id="TIGR02532">
    <property type="entry name" value="IV_pilin_GFxxxE"/>
    <property type="match status" value="1"/>
</dbReference>
<keyword evidence="5" id="KW-0488">Methylation</keyword>
<dbReference type="PANTHER" id="PTHR30093">
    <property type="entry name" value="GENERAL SECRETION PATHWAY PROTEIN G"/>
    <property type="match status" value="1"/>
</dbReference>
<evidence type="ECO:0000256" key="3">
    <source>
        <dbReference type="ARBA" id="ARBA00020042"/>
    </source>
</evidence>
<dbReference type="PRINTS" id="PR00813">
    <property type="entry name" value="BCTERIALGSPG"/>
</dbReference>
<dbReference type="InterPro" id="IPR045584">
    <property type="entry name" value="Pilin-like"/>
</dbReference>
<comment type="similarity">
    <text evidence="2">Belongs to the GSP G family.</text>
</comment>
<dbReference type="InterPro" id="IPR013545">
    <property type="entry name" value="T2SS_protein-GspG_C"/>
</dbReference>
<evidence type="ECO:0000256" key="1">
    <source>
        <dbReference type="ARBA" id="ARBA00004377"/>
    </source>
</evidence>
<dbReference type="OrthoDB" id="9795612at2"/>
<evidence type="ECO:0000256" key="5">
    <source>
        <dbReference type="ARBA" id="ARBA00022481"/>
    </source>
</evidence>
<reference evidence="12 13" key="1">
    <citation type="submission" date="2019-04" db="EMBL/GenBank/DDBJ databases">
        <title>Azoarcus rhizosphaerae sp. nov. isolated from rhizosphere of Ficus religiosa.</title>
        <authorList>
            <person name="Lin S.-Y."/>
            <person name="Hameed A."/>
            <person name="Hsu Y.-H."/>
            <person name="Young C.-C."/>
        </authorList>
    </citation>
    <scope>NUCLEOTIDE SEQUENCE [LARGE SCALE GENOMIC DNA]</scope>
    <source>
        <strain evidence="12 13">CC-YHH848</strain>
    </source>
</reference>
<gene>
    <name evidence="12" type="primary">gspG</name>
    <name evidence="12" type="ORF">E6O51_21405</name>
</gene>
<dbReference type="NCBIfam" id="TIGR01710">
    <property type="entry name" value="typeII_sec_gspG"/>
    <property type="match status" value="1"/>
</dbReference>
<organism evidence="12 13">
    <name type="scientific">Pseudothauera rhizosphaerae</name>
    <dbReference type="NCBI Taxonomy" id="2565932"/>
    <lineage>
        <taxon>Bacteria</taxon>
        <taxon>Pseudomonadati</taxon>
        <taxon>Pseudomonadota</taxon>
        <taxon>Betaproteobacteria</taxon>
        <taxon>Rhodocyclales</taxon>
        <taxon>Zoogloeaceae</taxon>
        <taxon>Pseudothauera</taxon>
    </lineage>
</organism>
<dbReference type="Gene3D" id="3.30.700.10">
    <property type="entry name" value="Glycoprotein, Type 4 Pilin"/>
    <property type="match status" value="1"/>
</dbReference>
<keyword evidence="4" id="KW-1003">Cell membrane</keyword>
<dbReference type="Pfam" id="PF07963">
    <property type="entry name" value="N_methyl"/>
    <property type="match status" value="1"/>
</dbReference>
<dbReference type="GO" id="GO:0015628">
    <property type="term" value="P:protein secretion by the type II secretion system"/>
    <property type="evidence" value="ECO:0007669"/>
    <property type="project" value="InterPro"/>
</dbReference>
<dbReference type="GO" id="GO:0015627">
    <property type="term" value="C:type II protein secretion system complex"/>
    <property type="evidence" value="ECO:0007669"/>
    <property type="project" value="InterPro"/>
</dbReference>
<dbReference type="PANTHER" id="PTHR30093:SF45">
    <property type="entry name" value="TYPE II SECRETION SYSTEM CORE PROTEIN G"/>
    <property type="match status" value="1"/>
</dbReference>
<evidence type="ECO:0000313" key="13">
    <source>
        <dbReference type="Proteomes" id="UP000307956"/>
    </source>
</evidence>
<keyword evidence="7 10" id="KW-0812">Transmembrane</keyword>
<feature type="domain" description="Type II secretion system protein GspG C-terminal" evidence="11">
    <location>
        <begin position="53"/>
        <end position="160"/>
    </location>
</feature>
<name>A0A4S4A7S2_9RHOO</name>
<sequence>MAAGRDCLVRLPNVAPCSVLRRRINEARGFTLLELLVVVAIIGLLAGYVGPQYFGQIGKAEARAAKAQIVAFETALDQYRLDVGSYPSSENGLNALIKAPAGVSKWAGPYLRKDKEISFDPWGNPYQYRFPGEHGQFDLFSYGRDGRVGGEREDADITNW</sequence>
<keyword evidence="8 10" id="KW-1133">Transmembrane helix</keyword>
<dbReference type="InterPro" id="IPR000983">
    <property type="entry name" value="Bac_GSPG_pilin"/>
</dbReference>
<evidence type="ECO:0000259" key="11">
    <source>
        <dbReference type="Pfam" id="PF08334"/>
    </source>
</evidence>
<evidence type="ECO:0000256" key="7">
    <source>
        <dbReference type="ARBA" id="ARBA00022692"/>
    </source>
</evidence>
<dbReference type="EMBL" id="SSOD01000029">
    <property type="protein sequence ID" value="THF54779.1"/>
    <property type="molecule type" value="Genomic_DNA"/>
</dbReference>
<evidence type="ECO:0000256" key="9">
    <source>
        <dbReference type="ARBA" id="ARBA00023136"/>
    </source>
</evidence>
<dbReference type="AlphaFoldDB" id="A0A4S4A7S2"/>
<dbReference type="RefSeq" id="WP_136387067.1">
    <property type="nucleotide sequence ID" value="NZ_SSOD01000029.1"/>
</dbReference>
<dbReference type="Pfam" id="PF08334">
    <property type="entry name" value="T2SSG"/>
    <property type="match status" value="1"/>
</dbReference>
<dbReference type="InterPro" id="IPR010054">
    <property type="entry name" value="Type2_sec_GspG"/>
</dbReference>
<proteinExistence type="inferred from homology"/>
<dbReference type="GO" id="GO:0005886">
    <property type="term" value="C:plasma membrane"/>
    <property type="evidence" value="ECO:0007669"/>
    <property type="project" value="UniProtKB-SubCell"/>
</dbReference>
<dbReference type="Proteomes" id="UP000307956">
    <property type="component" value="Unassembled WGS sequence"/>
</dbReference>
<dbReference type="InterPro" id="IPR012902">
    <property type="entry name" value="N_methyl_site"/>
</dbReference>
<evidence type="ECO:0000256" key="10">
    <source>
        <dbReference type="SAM" id="Phobius"/>
    </source>
</evidence>
<accession>A0A4S4A7S2</accession>
<evidence type="ECO:0000256" key="4">
    <source>
        <dbReference type="ARBA" id="ARBA00022475"/>
    </source>
</evidence>
<evidence type="ECO:0000256" key="2">
    <source>
        <dbReference type="ARBA" id="ARBA00009984"/>
    </source>
</evidence>
<feature type="transmembrane region" description="Helical" evidence="10">
    <location>
        <begin position="30"/>
        <end position="49"/>
    </location>
</feature>
<comment type="caution">
    <text evidence="12">The sequence shown here is derived from an EMBL/GenBank/DDBJ whole genome shotgun (WGS) entry which is preliminary data.</text>
</comment>
<keyword evidence="13" id="KW-1185">Reference proteome</keyword>
<evidence type="ECO:0000256" key="8">
    <source>
        <dbReference type="ARBA" id="ARBA00022989"/>
    </source>
</evidence>
<evidence type="ECO:0000256" key="6">
    <source>
        <dbReference type="ARBA" id="ARBA00022519"/>
    </source>
</evidence>
<keyword evidence="9 10" id="KW-0472">Membrane</keyword>
<keyword evidence="6" id="KW-0997">Cell inner membrane</keyword>
<protein>
    <recommendedName>
        <fullName evidence="3">Type II secretion system core protein G</fullName>
    </recommendedName>
</protein>